<accession>A0A1G4VYQ7</accession>
<reference evidence="1 2" key="1">
    <citation type="submission" date="2016-10" db="EMBL/GenBank/DDBJ databases">
        <authorList>
            <person name="de Groot N.N."/>
        </authorList>
    </citation>
    <scope>NUCLEOTIDE SEQUENCE [LARGE SCALE GENOMIC DNA]</scope>
    <source>
        <strain evidence="1 2">CGMCC 1.3801</strain>
    </source>
</reference>
<dbReference type="Proteomes" id="UP000182124">
    <property type="component" value="Unassembled WGS sequence"/>
</dbReference>
<dbReference type="STRING" id="329186.SAMN02927925_01934"/>
<protein>
    <submittedName>
        <fullName evidence="1">Putative oxidoreductase</fullName>
    </submittedName>
</protein>
<evidence type="ECO:0000313" key="2">
    <source>
        <dbReference type="Proteomes" id="UP000182124"/>
    </source>
</evidence>
<proteinExistence type="predicted"/>
<dbReference type="RefSeq" id="WP_143000939.1">
    <property type="nucleotide sequence ID" value="NZ_FMTY01000004.1"/>
</dbReference>
<dbReference type="AlphaFoldDB" id="A0A1G4VYQ7"/>
<organism evidence="1 2">
    <name type="scientific">Flavobacterium saliperosum</name>
    <dbReference type="NCBI Taxonomy" id="329186"/>
    <lineage>
        <taxon>Bacteria</taxon>
        <taxon>Pseudomonadati</taxon>
        <taxon>Bacteroidota</taxon>
        <taxon>Flavobacteriia</taxon>
        <taxon>Flavobacteriales</taxon>
        <taxon>Flavobacteriaceae</taxon>
        <taxon>Flavobacterium</taxon>
    </lineage>
</organism>
<gene>
    <name evidence="1" type="ORF">SAMN02927925_01934</name>
</gene>
<dbReference type="EMBL" id="FMTY01000004">
    <property type="protein sequence ID" value="SCX13269.1"/>
    <property type="molecule type" value="Genomic_DNA"/>
</dbReference>
<name>A0A1G4VYQ7_9FLAO</name>
<sequence>MNKSPEVNGSSALVFRRCASGIFITAGVTYIIQPEKIAVPILLAAFRPFPSFLDLSNLLFLSLGYELFIGDSPYHLVF</sequence>
<evidence type="ECO:0000313" key="1">
    <source>
        <dbReference type="EMBL" id="SCX13269.1"/>
    </source>
</evidence>